<evidence type="ECO:0000256" key="7">
    <source>
        <dbReference type="ARBA" id="ARBA00023098"/>
    </source>
</evidence>
<evidence type="ECO:0000256" key="2">
    <source>
        <dbReference type="ARBA" id="ARBA00010982"/>
    </source>
</evidence>
<evidence type="ECO:0000256" key="3">
    <source>
        <dbReference type="ARBA" id="ARBA00022679"/>
    </source>
</evidence>
<evidence type="ECO:0000256" key="6">
    <source>
        <dbReference type="ARBA" id="ARBA00022963"/>
    </source>
</evidence>
<dbReference type="InterPro" id="IPR050215">
    <property type="entry name" value="Thiolase-like_sf_Thiolase"/>
</dbReference>
<protein>
    <submittedName>
        <fullName evidence="14">Acetyl-CoA C-acyltransferase</fullName>
        <ecNumber evidence="14">2.3.1.16</ecNumber>
    </submittedName>
</protein>
<feature type="active site" description="Proton acceptor" evidence="10">
    <location>
        <position position="356"/>
    </location>
</feature>
<keyword evidence="4" id="KW-0276">Fatty acid metabolism</keyword>
<organism evidence="14 15">
    <name type="scientific">Colwellia ponticola</name>
    <dbReference type="NCBI Taxonomy" id="2304625"/>
    <lineage>
        <taxon>Bacteria</taxon>
        <taxon>Pseudomonadati</taxon>
        <taxon>Pseudomonadota</taxon>
        <taxon>Gammaproteobacteria</taxon>
        <taxon>Alteromonadales</taxon>
        <taxon>Colwelliaceae</taxon>
        <taxon>Colwellia</taxon>
    </lineage>
</organism>
<dbReference type="EC" id="2.3.1.16" evidence="14"/>
<feature type="active site" description="Proton acceptor" evidence="10">
    <location>
        <position position="386"/>
    </location>
</feature>
<dbReference type="PANTHER" id="PTHR43853:SF8">
    <property type="entry name" value="3-KETOACYL-COA THIOLASE, PEROXISOMAL"/>
    <property type="match status" value="1"/>
</dbReference>
<dbReference type="InterPro" id="IPR016039">
    <property type="entry name" value="Thiolase-like"/>
</dbReference>
<dbReference type="GO" id="GO:0010124">
    <property type="term" value="P:phenylacetate catabolic process"/>
    <property type="evidence" value="ECO:0007669"/>
    <property type="project" value="TreeGrafter"/>
</dbReference>
<dbReference type="GO" id="GO:0003988">
    <property type="term" value="F:acetyl-CoA C-acyltransferase activity"/>
    <property type="evidence" value="ECO:0007669"/>
    <property type="project" value="UniProtKB-EC"/>
</dbReference>
<keyword evidence="8" id="KW-0576">Peroxisome</keyword>
<evidence type="ECO:0000313" key="15">
    <source>
        <dbReference type="Proteomes" id="UP000307702"/>
    </source>
</evidence>
<evidence type="ECO:0000256" key="9">
    <source>
        <dbReference type="ARBA" id="ARBA00023315"/>
    </source>
</evidence>
<sequence>MREAVIVSTARTPMGKAFRGAFNDTEAPALSGHAVEQAVKRAGIEGAEVDDVIIGCAAQQGTQGYNLGRLTATAAGLPNSVPGMTLDRQCSSGLMSIAFAAQNIMLGSMNTVVAGGVESISMVQNKHKNTYRNISKKVLSKSQHAYMQMIETAEVVAKRYNISRLAQDEYSLQSQQRIAAAQRDGLFIDEIVPMASTKSIFNRDTKEVSFEEVLLAKDEGNRPSTTLESLQALEPVWKDGRVVEQGEFITAGNASQLSDGASACVVMDSQLAAQKGLSPMGIFRGMAVAGCEPDEMGIGPVYAIPKLLKQHGLSIDDIGLWEINEAFACQLIYSRDYLAIDNNKLNVNGGAIAIGHPFGMSGARMVGHALIEGKRRGVKYVVVSMCIGGGMGAAGLFEVCL</sequence>
<dbReference type="InterPro" id="IPR020616">
    <property type="entry name" value="Thiolase_N"/>
</dbReference>
<dbReference type="GO" id="GO:0006635">
    <property type="term" value="P:fatty acid beta-oxidation"/>
    <property type="evidence" value="ECO:0007669"/>
    <property type="project" value="TreeGrafter"/>
</dbReference>
<accession>A0A8H2PL90</accession>
<dbReference type="Pfam" id="PF00108">
    <property type="entry name" value="Thiolase_N"/>
    <property type="match status" value="1"/>
</dbReference>
<name>A0A8H2PL90_9GAMM</name>
<dbReference type="InterPro" id="IPR002155">
    <property type="entry name" value="Thiolase"/>
</dbReference>
<dbReference type="RefSeq" id="WP_138621377.1">
    <property type="nucleotide sequence ID" value="NZ_SZVP01000003.1"/>
</dbReference>
<evidence type="ECO:0000256" key="1">
    <source>
        <dbReference type="ARBA" id="ARBA00004275"/>
    </source>
</evidence>
<dbReference type="EMBL" id="SZVP01000003">
    <property type="protein sequence ID" value="TMM46489.1"/>
    <property type="molecule type" value="Genomic_DNA"/>
</dbReference>
<keyword evidence="7" id="KW-0443">Lipid metabolism</keyword>
<feature type="domain" description="Thiolase N-terminal" evidence="12">
    <location>
        <begin position="5"/>
        <end position="269"/>
    </location>
</feature>
<evidence type="ECO:0000256" key="10">
    <source>
        <dbReference type="PIRSR" id="PIRSR000429-1"/>
    </source>
</evidence>
<dbReference type="AlphaFoldDB" id="A0A8H2PL90"/>
<keyword evidence="5" id="KW-0809">Transit peptide</keyword>
<evidence type="ECO:0000259" key="12">
    <source>
        <dbReference type="Pfam" id="PF00108"/>
    </source>
</evidence>
<feature type="active site" description="Acyl-thioester intermediate" evidence="10">
    <location>
        <position position="90"/>
    </location>
</feature>
<dbReference type="PIRSF" id="PIRSF000429">
    <property type="entry name" value="Ac-CoA_Ac_transf"/>
    <property type="match status" value="1"/>
</dbReference>
<evidence type="ECO:0000313" key="14">
    <source>
        <dbReference type="EMBL" id="TMM46489.1"/>
    </source>
</evidence>
<gene>
    <name evidence="14" type="ORF">FCS21_05910</name>
</gene>
<evidence type="ECO:0000256" key="4">
    <source>
        <dbReference type="ARBA" id="ARBA00022832"/>
    </source>
</evidence>
<dbReference type="FunFam" id="3.40.47.10:FF:000010">
    <property type="entry name" value="Acetyl-CoA acetyltransferase (Thiolase)"/>
    <property type="match status" value="1"/>
</dbReference>
<evidence type="ECO:0000256" key="8">
    <source>
        <dbReference type="ARBA" id="ARBA00023140"/>
    </source>
</evidence>
<dbReference type="SUPFAM" id="SSF53901">
    <property type="entry name" value="Thiolase-like"/>
    <property type="match status" value="2"/>
</dbReference>
<comment type="caution">
    <text evidence="14">The sequence shown here is derived from an EMBL/GenBank/DDBJ whole genome shotgun (WGS) entry which is preliminary data.</text>
</comment>
<keyword evidence="15" id="KW-1185">Reference proteome</keyword>
<keyword evidence="9 11" id="KW-0012">Acyltransferase</keyword>
<dbReference type="Proteomes" id="UP000307702">
    <property type="component" value="Unassembled WGS sequence"/>
</dbReference>
<reference evidence="14 15" key="1">
    <citation type="submission" date="2019-05" db="EMBL/GenBank/DDBJ databases">
        <title>Colwellia ponticola sp. nov., isolated from seawater.</title>
        <authorList>
            <person name="Yoon J.-H."/>
        </authorList>
    </citation>
    <scope>NUCLEOTIDE SEQUENCE [LARGE SCALE GENOMIC DNA]</scope>
    <source>
        <strain evidence="14 15">OISW-25</strain>
    </source>
</reference>
<dbReference type="GO" id="GO:0005737">
    <property type="term" value="C:cytoplasm"/>
    <property type="evidence" value="ECO:0007669"/>
    <property type="project" value="UniProtKB-ARBA"/>
</dbReference>
<dbReference type="InterPro" id="IPR020617">
    <property type="entry name" value="Thiolase_C"/>
</dbReference>
<dbReference type="InterPro" id="IPR020613">
    <property type="entry name" value="Thiolase_CS"/>
</dbReference>
<feature type="domain" description="Thiolase C-terminal" evidence="13">
    <location>
        <begin position="278"/>
        <end position="398"/>
    </location>
</feature>
<dbReference type="PANTHER" id="PTHR43853">
    <property type="entry name" value="3-KETOACYL-COA THIOLASE, PEROXISOMAL"/>
    <property type="match status" value="1"/>
</dbReference>
<evidence type="ECO:0000256" key="5">
    <source>
        <dbReference type="ARBA" id="ARBA00022946"/>
    </source>
</evidence>
<dbReference type="NCBIfam" id="TIGR01930">
    <property type="entry name" value="AcCoA-C-Actrans"/>
    <property type="match status" value="1"/>
</dbReference>
<dbReference type="Gene3D" id="3.40.47.10">
    <property type="match status" value="1"/>
</dbReference>
<keyword evidence="6" id="KW-0442">Lipid degradation</keyword>
<dbReference type="CDD" id="cd00751">
    <property type="entry name" value="thiolase"/>
    <property type="match status" value="1"/>
</dbReference>
<dbReference type="PROSITE" id="PS00737">
    <property type="entry name" value="THIOLASE_2"/>
    <property type="match status" value="1"/>
</dbReference>
<comment type="subcellular location">
    <subcellularLocation>
        <location evidence="1">Peroxisome</location>
    </subcellularLocation>
</comment>
<dbReference type="OrthoDB" id="8951704at2"/>
<comment type="similarity">
    <text evidence="2 11">Belongs to the thiolase-like superfamily. Thiolase family.</text>
</comment>
<evidence type="ECO:0000256" key="11">
    <source>
        <dbReference type="RuleBase" id="RU003557"/>
    </source>
</evidence>
<evidence type="ECO:0000259" key="13">
    <source>
        <dbReference type="Pfam" id="PF02803"/>
    </source>
</evidence>
<proteinExistence type="inferred from homology"/>
<dbReference type="Pfam" id="PF02803">
    <property type="entry name" value="Thiolase_C"/>
    <property type="match status" value="1"/>
</dbReference>
<keyword evidence="3 11" id="KW-0808">Transferase</keyword>